<name>C3YID8_BRAFL</name>
<evidence type="ECO:0000256" key="1">
    <source>
        <dbReference type="ARBA" id="ARBA00005595"/>
    </source>
</evidence>
<feature type="compositionally biased region" description="Polar residues" evidence="5">
    <location>
        <begin position="368"/>
        <end position="395"/>
    </location>
</feature>
<dbReference type="InParanoid" id="C3YID8"/>
<dbReference type="eggNOG" id="KOG2990">
    <property type="taxonomic scope" value="Eukaryota"/>
</dbReference>
<sequence length="454" mass="51338">MISLSGKPPSNSTLPAMNTNEYQSGRTCLTGVIKNSLIPTKSIQLAERYLVDKSDRKAVNRYYPPDFDPQKHKSINKYRNSHPLRDRARKLSQGILIIRFELPYNIWCGGCGNHVGMGVRYNAEKTKVGMYYTTPIYKFRMKCHLCNNRFEIQTDPKNCDYVIVSGARRKEERWDAAENEQVVCEDHEDKKKMASDPMFRLEHGVKDQDKRKAAVPRLAEIHEWKSQWQDDFSLNQMARRKFRGEKTVLKEEAAEDSALLAKSSLAIPLVREHEDDRKLASLLKYHSLDSYEKKQKQKREAIASRSIFSSQSSTTTVVTPDRDNKLLDAKKKLGLSLPKKAPSAFDLDKPTPGVSSGIKQLVKRVADTTATSAKGKDSTNQTNKQNSSDCPSTLLSGLEEKFPHRTGSTEEENDVDNCQTTCDKDLDQSRDSTGKVTGRTSLGLVEYDSDEDSV</sequence>
<dbReference type="InterPro" id="IPR007590">
    <property type="entry name" value="Saf4/Yju2"/>
</dbReference>
<evidence type="ECO:0000313" key="6">
    <source>
        <dbReference type="EMBL" id="EEN59871.1"/>
    </source>
</evidence>
<reference evidence="6" key="1">
    <citation type="journal article" date="2008" name="Nature">
        <title>The amphioxus genome and the evolution of the chordate karyotype.</title>
        <authorList>
            <consortium name="US DOE Joint Genome Institute (JGI-PGF)"/>
            <person name="Putnam N.H."/>
            <person name="Butts T."/>
            <person name="Ferrier D.E.K."/>
            <person name="Furlong R.F."/>
            <person name="Hellsten U."/>
            <person name="Kawashima T."/>
            <person name="Robinson-Rechavi M."/>
            <person name="Shoguchi E."/>
            <person name="Terry A."/>
            <person name="Yu J.-K."/>
            <person name="Benito-Gutierrez E.L."/>
            <person name="Dubchak I."/>
            <person name="Garcia-Fernandez J."/>
            <person name="Gibson-Brown J.J."/>
            <person name="Grigoriev I.V."/>
            <person name="Horton A.C."/>
            <person name="de Jong P.J."/>
            <person name="Jurka J."/>
            <person name="Kapitonov V.V."/>
            <person name="Kohara Y."/>
            <person name="Kuroki Y."/>
            <person name="Lindquist E."/>
            <person name="Lucas S."/>
            <person name="Osoegawa K."/>
            <person name="Pennacchio L.A."/>
            <person name="Salamov A.A."/>
            <person name="Satou Y."/>
            <person name="Sauka-Spengler T."/>
            <person name="Schmutz J."/>
            <person name="Shin-I T."/>
            <person name="Toyoda A."/>
            <person name="Bronner-Fraser M."/>
            <person name="Fujiyama A."/>
            <person name="Holland L.Z."/>
            <person name="Holland P.W.H."/>
            <person name="Satoh N."/>
            <person name="Rokhsar D.S."/>
        </authorList>
    </citation>
    <scope>NUCLEOTIDE SEQUENCE [LARGE SCALE GENOMIC DNA]</scope>
    <source>
        <strain evidence="6">S238N-H82</strain>
        <tissue evidence="6">Testes</tissue>
    </source>
</reference>
<protein>
    <recommendedName>
        <fullName evidence="2">Probable splicing factor YJU2B</fullName>
    </recommendedName>
    <alternativeName>
        <fullName evidence="4">Coiled-coil domain-containing protein 130</fullName>
    </alternativeName>
</protein>
<feature type="compositionally biased region" description="Basic and acidic residues" evidence="5">
    <location>
        <begin position="422"/>
        <end position="433"/>
    </location>
</feature>
<accession>C3YID8</accession>
<dbReference type="PANTHER" id="PTHR12111:SF2">
    <property type="entry name" value="SPLICING FACTOR YJU2B-RELATED"/>
    <property type="match status" value="1"/>
</dbReference>
<evidence type="ECO:0000256" key="2">
    <source>
        <dbReference type="ARBA" id="ARBA00029515"/>
    </source>
</evidence>
<dbReference type="PANTHER" id="PTHR12111">
    <property type="entry name" value="SPLICING FACTOR YJU2"/>
    <property type="match status" value="1"/>
</dbReference>
<dbReference type="EMBL" id="GG666515">
    <property type="protein sequence ID" value="EEN59871.1"/>
    <property type="molecule type" value="Genomic_DNA"/>
</dbReference>
<evidence type="ECO:0000256" key="3">
    <source>
        <dbReference type="ARBA" id="ARBA00037140"/>
    </source>
</evidence>
<evidence type="ECO:0000256" key="4">
    <source>
        <dbReference type="ARBA" id="ARBA00041764"/>
    </source>
</evidence>
<dbReference type="AlphaFoldDB" id="C3YID8"/>
<evidence type="ECO:0000256" key="5">
    <source>
        <dbReference type="SAM" id="MobiDB-lite"/>
    </source>
</evidence>
<dbReference type="STRING" id="7739.C3YID8"/>
<organism>
    <name type="scientific">Branchiostoma floridae</name>
    <name type="common">Florida lancelet</name>
    <name type="synonym">Amphioxus</name>
    <dbReference type="NCBI Taxonomy" id="7739"/>
    <lineage>
        <taxon>Eukaryota</taxon>
        <taxon>Metazoa</taxon>
        <taxon>Chordata</taxon>
        <taxon>Cephalochordata</taxon>
        <taxon>Leptocardii</taxon>
        <taxon>Amphioxiformes</taxon>
        <taxon>Branchiostomatidae</taxon>
        <taxon>Branchiostoma</taxon>
    </lineage>
</organism>
<dbReference type="GO" id="GO:0000398">
    <property type="term" value="P:mRNA splicing, via spliceosome"/>
    <property type="evidence" value="ECO:0007669"/>
    <property type="project" value="InterPro"/>
</dbReference>
<comment type="function">
    <text evidence="3">May be involved in mRNA splicing.</text>
</comment>
<feature type="region of interest" description="Disordered" evidence="5">
    <location>
        <begin position="338"/>
        <end position="454"/>
    </location>
</feature>
<dbReference type="Pfam" id="PF04502">
    <property type="entry name" value="Saf4_Yju2"/>
    <property type="match status" value="1"/>
</dbReference>
<gene>
    <name evidence="6" type="ORF">BRAFLDRAFT_119424</name>
</gene>
<comment type="similarity">
    <text evidence="1">Belongs to the CWC16 family.</text>
</comment>
<proteinExistence type="inferred from homology"/>